<keyword evidence="1" id="KW-0472">Membrane</keyword>
<keyword evidence="1" id="KW-1133">Transmembrane helix</keyword>
<dbReference type="PANTHER" id="PTHR37019">
    <property type="entry name" value="CHROMOSOME 1, WHOLE GENOME SHOTGUN SEQUENCE"/>
    <property type="match status" value="1"/>
</dbReference>
<dbReference type="STRING" id="1884261.A0A5C3QG72"/>
<dbReference type="EMBL" id="ML178828">
    <property type="protein sequence ID" value="TFL00477.1"/>
    <property type="molecule type" value="Genomic_DNA"/>
</dbReference>
<dbReference type="AlphaFoldDB" id="A0A5C3QG72"/>
<organism evidence="3 4">
    <name type="scientific">Pterulicium gracile</name>
    <dbReference type="NCBI Taxonomy" id="1884261"/>
    <lineage>
        <taxon>Eukaryota</taxon>
        <taxon>Fungi</taxon>
        <taxon>Dikarya</taxon>
        <taxon>Basidiomycota</taxon>
        <taxon>Agaricomycotina</taxon>
        <taxon>Agaricomycetes</taxon>
        <taxon>Agaricomycetidae</taxon>
        <taxon>Agaricales</taxon>
        <taxon>Pleurotineae</taxon>
        <taxon>Pterulaceae</taxon>
        <taxon>Pterulicium</taxon>
    </lineage>
</organism>
<dbReference type="Proteomes" id="UP000305067">
    <property type="component" value="Unassembled WGS sequence"/>
</dbReference>
<dbReference type="Pfam" id="PF24803">
    <property type="entry name" value="DUF7704"/>
    <property type="match status" value="1"/>
</dbReference>
<feature type="domain" description="DUF7704" evidence="2">
    <location>
        <begin position="5"/>
        <end position="155"/>
    </location>
</feature>
<name>A0A5C3QG72_9AGAR</name>
<keyword evidence="1" id="KW-0812">Transmembrane</keyword>
<dbReference type="InterPro" id="IPR056121">
    <property type="entry name" value="DUF7704"/>
</dbReference>
<feature type="transmembrane region" description="Helical" evidence="1">
    <location>
        <begin position="132"/>
        <end position="152"/>
    </location>
</feature>
<keyword evidence="4" id="KW-1185">Reference proteome</keyword>
<gene>
    <name evidence="3" type="ORF">BDV98DRAFT_569065</name>
</gene>
<proteinExistence type="predicted"/>
<evidence type="ECO:0000259" key="2">
    <source>
        <dbReference type="Pfam" id="PF24803"/>
    </source>
</evidence>
<protein>
    <recommendedName>
        <fullName evidence="2">DUF7704 domain-containing protein</fullName>
    </recommendedName>
</protein>
<dbReference type="PANTHER" id="PTHR37019:SF2">
    <property type="entry name" value="EXPERA DOMAIN-CONTAINING PROTEIN"/>
    <property type="match status" value="1"/>
</dbReference>
<accession>A0A5C3QG72</accession>
<evidence type="ECO:0000313" key="3">
    <source>
        <dbReference type="EMBL" id="TFL00477.1"/>
    </source>
</evidence>
<sequence length="171" mass="18885">MAPKSALPTVYYVLFGVYEPMLSLVSMVGAFIDPKTAHDSQASWPKGAPPADPLPLATLLTILQLANVCGILGFVNIFVLSAARKHLSAYPVLQEKVVGSLLTALLIGDISHIGVTFWGLGERRWSPLEWGQMTWCVIGSGLSLLIPRFCWWMGVGRFVRERDEPHPEKRQ</sequence>
<feature type="transmembrane region" description="Helical" evidence="1">
    <location>
        <begin position="101"/>
        <end position="120"/>
    </location>
</feature>
<reference evidence="3 4" key="1">
    <citation type="journal article" date="2019" name="Nat. Ecol. Evol.">
        <title>Megaphylogeny resolves global patterns of mushroom evolution.</title>
        <authorList>
            <person name="Varga T."/>
            <person name="Krizsan K."/>
            <person name="Foldi C."/>
            <person name="Dima B."/>
            <person name="Sanchez-Garcia M."/>
            <person name="Sanchez-Ramirez S."/>
            <person name="Szollosi G.J."/>
            <person name="Szarkandi J.G."/>
            <person name="Papp V."/>
            <person name="Albert L."/>
            <person name="Andreopoulos W."/>
            <person name="Angelini C."/>
            <person name="Antonin V."/>
            <person name="Barry K.W."/>
            <person name="Bougher N.L."/>
            <person name="Buchanan P."/>
            <person name="Buyck B."/>
            <person name="Bense V."/>
            <person name="Catcheside P."/>
            <person name="Chovatia M."/>
            <person name="Cooper J."/>
            <person name="Damon W."/>
            <person name="Desjardin D."/>
            <person name="Finy P."/>
            <person name="Geml J."/>
            <person name="Haridas S."/>
            <person name="Hughes K."/>
            <person name="Justo A."/>
            <person name="Karasinski D."/>
            <person name="Kautmanova I."/>
            <person name="Kiss B."/>
            <person name="Kocsube S."/>
            <person name="Kotiranta H."/>
            <person name="LaButti K.M."/>
            <person name="Lechner B.E."/>
            <person name="Liimatainen K."/>
            <person name="Lipzen A."/>
            <person name="Lukacs Z."/>
            <person name="Mihaltcheva S."/>
            <person name="Morgado L.N."/>
            <person name="Niskanen T."/>
            <person name="Noordeloos M.E."/>
            <person name="Ohm R.A."/>
            <person name="Ortiz-Santana B."/>
            <person name="Ovrebo C."/>
            <person name="Racz N."/>
            <person name="Riley R."/>
            <person name="Savchenko A."/>
            <person name="Shiryaev A."/>
            <person name="Soop K."/>
            <person name="Spirin V."/>
            <person name="Szebenyi C."/>
            <person name="Tomsovsky M."/>
            <person name="Tulloss R.E."/>
            <person name="Uehling J."/>
            <person name="Grigoriev I.V."/>
            <person name="Vagvolgyi C."/>
            <person name="Papp T."/>
            <person name="Martin F.M."/>
            <person name="Miettinen O."/>
            <person name="Hibbett D.S."/>
            <person name="Nagy L.G."/>
        </authorList>
    </citation>
    <scope>NUCLEOTIDE SEQUENCE [LARGE SCALE GENOMIC DNA]</scope>
    <source>
        <strain evidence="3 4">CBS 309.79</strain>
    </source>
</reference>
<feature type="transmembrane region" description="Helical" evidence="1">
    <location>
        <begin position="56"/>
        <end position="80"/>
    </location>
</feature>
<evidence type="ECO:0000256" key="1">
    <source>
        <dbReference type="SAM" id="Phobius"/>
    </source>
</evidence>
<feature type="transmembrane region" description="Helical" evidence="1">
    <location>
        <begin position="12"/>
        <end position="32"/>
    </location>
</feature>
<dbReference type="OrthoDB" id="2937326at2759"/>
<evidence type="ECO:0000313" key="4">
    <source>
        <dbReference type="Proteomes" id="UP000305067"/>
    </source>
</evidence>